<evidence type="ECO:0000313" key="2">
    <source>
        <dbReference type="Proteomes" id="UP000682782"/>
    </source>
</evidence>
<dbReference type="Proteomes" id="UP000682782">
    <property type="component" value="Chromosome"/>
</dbReference>
<proteinExistence type="predicted"/>
<organism evidence="1 2">
    <name type="scientific">Aristaeella hokkaidonensis</name>
    <dbReference type="NCBI Taxonomy" id="3046382"/>
    <lineage>
        <taxon>Bacteria</taxon>
        <taxon>Bacillati</taxon>
        <taxon>Bacillota</taxon>
        <taxon>Clostridia</taxon>
        <taxon>Eubacteriales</taxon>
        <taxon>Aristaeellaceae</taxon>
        <taxon>Aristaeella</taxon>
    </lineage>
</organism>
<dbReference type="EMBL" id="CP068393">
    <property type="protein sequence ID" value="QUC66129.1"/>
    <property type="molecule type" value="Genomic_DNA"/>
</dbReference>
<protein>
    <submittedName>
        <fullName evidence="1">Uncharacterized protein</fullName>
    </submittedName>
</protein>
<name>A0AC61MUS7_9FIRM</name>
<accession>A0AC61MUS7</accession>
<reference evidence="1" key="1">
    <citation type="submission" date="2021-01" db="EMBL/GenBank/DDBJ databases">
        <title>Complete genome sequence of Clostridiales bacterium R-7.</title>
        <authorList>
            <person name="Mahoney-Kurpe S.C."/>
            <person name="Palevich N."/>
            <person name="Koike S."/>
            <person name="Moon C.D."/>
            <person name="Attwood G.T."/>
        </authorList>
    </citation>
    <scope>NUCLEOTIDE SEQUENCE</scope>
    <source>
        <strain evidence="1">R-7</strain>
    </source>
</reference>
<evidence type="ECO:0000313" key="1">
    <source>
        <dbReference type="EMBL" id="QUC66129.1"/>
    </source>
</evidence>
<keyword evidence="2" id="KW-1185">Reference proteome</keyword>
<gene>
    <name evidence="1" type="ORF">JYE49_09635</name>
</gene>
<sequence length="84" mass="9945">MSKGEFIRKIEDAWKMVIAISGRKFQIVRDEEDWLTISENKHQDTEKHYSDTYDLVSRYKIDGKSLRDYIDAITIEEYVALLDA</sequence>